<evidence type="ECO:0000313" key="3">
    <source>
        <dbReference type="EMBL" id="MEJ2885632.1"/>
    </source>
</evidence>
<feature type="domain" description="TIR" evidence="2">
    <location>
        <begin position="270"/>
        <end position="348"/>
    </location>
</feature>
<dbReference type="RefSeq" id="WP_337712099.1">
    <property type="nucleotide sequence ID" value="NZ_JBBEGL010000001.1"/>
</dbReference>
<comment type="caution">
    <text evidence="3">The sequence shown here is derived from an EMBL/GenBank/DDBJ whole genome shotgun (WGS) entry which is preliminary data.</text>
</comment>
<evidence type="ECO:0000313" key="4">
    <source>
        <dbReference type="Proteomes" id="UP001370100"/>
    </source>
</evidence>
<accession>A0ABU8MZS6</accession>
<proteinExistence type="predicted"/>
<dbReference type="Gene3D" id="3.40.50.10140">
    <property type="entry name" value="Toll/interleukin-1 receptor homology (TIR) domain"/>
    <property type="match status" value="1"/>
</dbReference>
<dbReference type="EMBL" id="JBBEGL010000001">
    <property type="protein sequence ID" value="MEJ2885632.1"/>
    <property type="molecule type" value="Genomic_DNA"/>
</dbReference>
<reference evidence="3 4" key="1">
    <citation type="submission" date="2024-03" db="EMBL/GenBank/DDBJ databases">
        <title>Actinomycetospora sp. OC33-EN06, a novel actinomycete isolated from wild orchid (Aerides multiflora).</title>
        <authorList>
            <person name="Suriyachadkun C."/>
        </authorList>
    </citation>
    <scope>NUCLEOTIDE SEQUENCE [LARGE SCALE GENOMIC DNA]</scope>
    <source>
        <strain evidence="3 4">OC33-EN06</strain>
    </source>
</reference>
<feature type="region of interest" description="Disordered" evidence="1">
    <location>
        <begin position="59"/>
        <end position="79"/>
    </location>
</feature>
<keyword evidence="3" id="KW-0675">Receptor</keyword>
<keyword evidence="4" id="KW-1185">Reference proteome</keyword>
<organism evidence="3 4">
    <name type="scientific">Actinomycetospora aeridis</name>
    <dbReference type="NCBI Taxonomy" id="3129231"/>
    <lineage>
        <taxon>Bacteria</taxon>
        <taxon>Bacillati</taxon>
        <taxon>Actinomycetota</taxon>
        <taxon>Actinomycetes</taxon>
        <taxon>Pseudonocardiales</taxon>
        <taxon>Pseudonocardiaceae</taxon>
        <taxon>Actinomycetospora</taxon>
    </lineage>
</organism>
<evidence type="ECO:0000256" key="1">
    <source>
        <dbReference type="SAM" id="MobiDB-lite"/>
    </source>
</evidence>
<dbReference type="InterPro" id="IPR000157">
    <property type="entry name" value="TIR_dom"/>
</dbReference>
<dbReference type="SUPFAM" id="SSF52200">
    <property type="entry name" value="Toll/Interleukin receptor TIR domain"/>
    <property type="match status" value="1"/>
</dbReference>
<dbReference type="Pfam" id="PF13676">
    <property type="entry name" value="TIR_2"/>
    <property type="match status" value="1"/>
</dbReference>
<dbReference type="InterPro" id="IPR035897">
    <property type="entry name" value="Toll_tir_struct_dom_sf"/>
</dbReference>
<gene>
    <name evidence="3" type="ORF">WCD41_04160</name>
</gene>
<dbReference type="Proteomes" id="UP001370100">
    <property type="component" value="Unassembled WGS sequence"/>
</dbReference>
<sequence>MAGEVVEVHGDILALRHLRLLGSPPLRLGILRTGPQFVPRTTATHLSRATGGTVVEGAARVTGPRTSRLPNPEPPAESIEPGALERQQILLMTVPPPRSGNVVTSLKRVDGVVSASAVYSGIDVVARLRGSEETLASTRRTIDNLGAPIDHIDTFDVHRILTGPRFHDSTVLLRGCCRAYIHCTINVPENTVEFAATVLRELSCTVAVYVSRDEPTSLILEVLATDKGEFDDVVMSKVQGEWAIVKSTRTYLVINNMSWTDWVEALEPAIFMSVSDRDNPFAGDLKRRIEEDTGLRCWKYDDNIPKGAADWPRSVDEAMAAAPLHIYVLSESFLTSGECQREFGQSVQMVRDPQDICALLAPGFEMSSLPERYCVRNCILGDRFLAYARLLDWLHERLVATASAYTDWPAPSPGPRSGEQ</sequence>
<protein>
    <submittedName>
        <fullName evidence="3">Toll/interleukin-1 receptor domain-containing protein</fullName>
    </submittedName>
</protein>
<evidence type="ECO:0000259" key="2">
    <source>
        <dbReference type="Pfam" id="PF13676"/>
    </source>
</evidence>
<name>A0ABU8MZS6_9PSEU</name>